<keyword evidence="3 4" id="KW-0808">Transferase</keyword>
<dbReference type="EC" id="2.4.1.-" evidence="5"/>
<dbReference type="SUPFAM" id="SSF53756">
    <property type="entry name" value="UDP-Glycosyltransferase/glycogen phosphorylase"/>
    <property type="match status" value="1"/>
</dbReference>
<dbReference type="AlphaFoldDB" id="A0A2G9HVX1"/>
<dbReference type="GO" id="GO:0035251">
    <property type="term" value="F:UDP-glucosyltransferase activity"/>
    <property type="evidence" value="ECO:0007669"/>
    <property type="project" value="InterPro"/>
</dbReference>
<evidence type="ECO:0000256" key="1">
    <source>
        <dbReference type="ARBA" id="ARBA00009995"/>
    </source>
</evidence>
<organism evidence="6 7">
    <name type="scientific">Handroanthus impetiginosus</name>
    <dbReference type="NCBI Taxonomy" id="429701"/>
    <lineage>
        <taxon>Eukaryota</taxon>
        <taxon>Viridiplantae</taxon>
        <taxon>Streptophyta</taxon>
        <taxon>Embryophyta</taxon>
        <taxon>Tracheophyta</taxon>
        <taxon>Spermatophyta</taxon>
        <taxon>Magnoliopsida</taxon>
        <taxon>eudicotyledons</taxon>
        <taxon>Gunneridae</taxon>
        <taxon>Pentapetalae</taxon>
        <taxon>asterids</taxon>
        <taxon>lamiids</taxon>
        <taxon>Lamiales</taxon>
        <taxon>Bignoniaceae</taxon>
        <taxon>Crescentiina</taxon>
        <taxon>Tabebuia alliance</taxon>
        <taxon>Handroanthus</taxon>
    </lineage>
</organism>
<dbReference type="FunFam" id="3.40.50.2000:FF:000020">
    <property type="entry name" value="Glycosyltransferase"/>
    <property type="match status" value="1"/>
</dbReference>
<dbReference type="PANTHER" id="PTHR48048">
    <property type="entry name" value="GLYCOSYLTRANSFERASE"/>
    <property type="match status" value="1"/>
</dbReference>
<dbReference type="InterPro" id="IPR035595">
    <property type="entry name" value="UDP_glycos_trans_CS"/>
</dbReference>
<keyword evidence="2 4" id="KW-0328">Glycosyltransferase</keyword>
<dbReference type="InterPro" id="IPR002213">
    <property type="entry name" value="UDP_glucos_trans"/>
</dbReference>
<evidence type="ECO:0000313" key="7">
    <source>
        <dbReference type="Proteomes" id="UP000231279"/>
    </source>
</evidence>
<reference evidence="7" key="1">
    <citation type="journal article" date="2018" name="Gigascience">
        <title>Genome assembly of the Pink Ipe (Handroanthus impetiginosus, Bignoniaceae), a highly valued, ecologically keystone Neotropical timber forest tree.</title>
        <authorList>
            <person name="Silva-Junior O.B."/>
            <person name="Grattapaglia D."/>
            <person name="Novaes E."/>
            <person name="Collevatti R.G."/>
        </authorList>
    </citation>
    <scope>NUCLEOTIDE SEQUENCE [LARGE SCALE GENOMIC DNA]</scope>
    <source>
        <strain evidence="7">cv. UFG-1</strain>
    </source>
</reference>
<dbReference type="CDD" id="cd03784">
    <property type="entry name" value="GT1_Gtf-like"/>
    <property type="match status" value="1"/>
</dbReference>
<dbReference type="Proteomes" id="UP000231279">
    <property type="component" value="Unassembled WGS sequence"/>
</dbReference>
<proteinExistence type="inferred from homology"/>
<keyword evidence="7" id="KW-1185">Reference proteome</keyword>
<protein>
    <recommendedName>
        <fullName evidence="5">Glycosyltransferase</fullName>
        <ecNumber evidence="5">2.4.1.-</ecNumber>
    </recommendedName>
</protein>
<gene>
    <name evidence="6" type="ORF">CDL12_05622</name>
</gene>
<dbReference type="OrthoDB" id="5835829at2759"/>
<sequence length="459" mass="50689">MEDVIILYASSEHLNSVLVLAKFIAKHHPAISIIILSLAPESAALSVAAVPSITYRRIPTAPLPPNLTRNPVELLFEIPRLNNPNLQNALQEISKISRIKAFIIDFFCNSAFEVSTSLNIPTYFYVSSGAFGLCAFLYFPTLDEKIPGNIGEFNDFLEIPGCPLIYSSDFPNDMFFRESNTYKHFLDTAKNMRKSTGIIVNAFDALEIRAKEALTNGLCIPNGPTPPVYLIGPLVGESNAKNGGVEHECLKWLDLQPRKSVIFLCFGRRGLFSAEQIKEMAIGLENSGHRFLWSVRSPPGKPNLAAADEPDLDELLPEGILERTKDRGFVIKTWAPQKEVLSHDAVGGFVTHCGRSSILEAVSFGVPMIGWPIYAEQRMNRVFIVEEMKVALPLEEEADGFVTATELEKRVRQLMESETGRAVRQRVAELKNAAAAAVQRKNGSSLVALGKFIESVARG</sequence>
<evidence type="ECO:0000313" key="6">
    <source>
        <dbReference type="EMBL" id="PIN21664.1"/>
    </source>
</evidence>
<dbReference type="PROSITE" id="PS00375">
    <property type="entry name" value="UDPGT"/>
    <property type="match status" value="1"/>
</dbReference>
<evidence type="ECO:0000256" key="2">
    <source>
        <dbReference type="ARBA" id="ARBA00022676"/>
    </source>
</evidence>
<dbReference type="Gene3D" id="3.40.50.2000">
    <property type="entry name" value="Glycogen Phosphorylase B"/>
    <property type="match status" value="2"/>
</dbReference>
<dbReference type="Pfam" id="PF00201">
    <property type="entry name" value="UDPGT"/>
    <property type="match status" value="1"/>
</dbReference>
<dbReference type="PANTHER" id="PTHR48048:SF70">
    <property type="entry name" value="ISOFLAVONE 7-O-GLUCOSYLTRANSFERASE"/>
    <property type="match status" value="1"/>
</dbReference>
<comment type="similarity">
    <text evidence="1 4">Belongs to the UDP-glycosyltransferase family.</text>
</comment>
<evidence type="ECO:0000256" key="5">
    <source>
        <dbReference type="RuleBase" id="RU362057"/>
    </source>
</evidence>
<dbReference type="EMBL" id="NKXS01000905">
    <property type="protein sequence ID" value="PIN21664.1"/>
    <property type="molecule type" value="Genomic_DNA"/>
</dbReference>
<accession>A0A2G9HVX1</accession>
<evidence type="ECO:0000256" key="3">
    <source>
        <dbReference type="ARBA" id="ARBA00022679"/>
    </source>
</evidence>
<name>A0A2G9HVX1_9LAMI</name>
<evidence type="ECO:0000256" key="4">
    <source>
        <dbReference type="RuleBase" id="RU003718"/>
    </source>
</evidence>
<comment type="caution">
    <text evidence="6">The sequence shown here is derived from an EMBL/GenBank/DDBJ whole genome shotgun (WGS) entry which is preliminary data.</text>
</comment>
<dbReference type="InterPro" id="IPR050481">
    <property type="entry name" value="UDP-glycosyltransf_plant"/>
</dbReference>